<name>A0A4R0GXQ3_9ACTN</name>
<keyword evidence="1" id="KW-1133">Transmembrane helix</keyword>
<evidence type="ECO:0000313" key="2">
    <source>
        <dbReference type="EMBL" id="TCC00299.1"/>
    </source>
</evidence>
<gene>
    <name evidence="2" type="ORF">E0H26_00925</name>
</gene>
<dbReference type="InterPro" id="IPR006311">
    <property type="entry name" value="TAT_signal"/>
</dbReference>
<proteinExistence type="predicted"/>
<dbReference type="AlphaFoldDB" id="A0A4R0GXQ3"/>
<dbReference type="OrthoDB" id="4350469at2"/>
<evidence type="ECO:0000313" key="3">
    <source>
        <dbReference type="Proteomes" id="UP000292274"/>
    </source>
</evidence>
<keyword evidence="3" id="KW-1185">Reference proteome</keyword>
<keyword evidence="1" id="KW-0472">Membrane</keyword>
<feature type="transmembrane region" description="Helical" evidence="1">
    <location>
        <begin position="224"/>
        <end position="245"/>
    </location>
</feature>
<dbReference type="PROSITE" id="PS51257">
    <property type="entry name" value="PROKAR_LIPOPROTEIN"/>
    <property type="match status" value="1"/>
</dbReference>
<dbReference type="RefSeq" id="WP_131299610.1">
    <property type="nucleotide sequence ID" value="NZ_SJJR01000001.1"/>
</dbReference>
<comment type="caution">
    <text evidence="2">The sequence shown here is derived from an EMBL/GenBank/DDBJ whole genome shotgun (WGS) entry which is preliminary data.</text>
</comment>
<accession>A0A4R0GXQ3</accession>
<dbReference type="Proteomes" id="UP000292274">
    <property type="component" value="Unassembled WGS sequence"/>
</dbReference>
<evidence type="ECO:0000256" key="1">
    <source>
        <dbReference type="SAM" id="Phobius"/>
    </source>
</evidence>
<reference evidence="2 3" key="1">
    <citation type="submission" date="2019-02" db="EMBL/GenBank/DDBJ databases">
        <title>Jishengella sp. nov., isolated from a root of Zingiber montanum.</title>
        <authorList>
            <person name="Kuncharoen N."/>
            <person name="Kudo T."/>
            <person name="Masahiro Y."/>
            <person name="Ohkuma M."/>
            <person name="Tanasupawat S."/>
        </authorList>
    </citation>
    <scope>NUCLEOTIDE SEQUENCE [LARGE SCALE GENOMIC DNA]</scope>
    <source>
        <strain evidence="2 3">PLAI 1-1</strain>
    </source>
</reference>
<dbReference type="EMBL" id="SJJR01000001">
    <property type="protein sequence ID" value="TCC00299.1"/>
    <property type="molecule type" value="Genomic_DNA"/>
</dbReference>
<keyword evidence="1" id="KW-0812">Transmembrane</keyword>
<feature type="transmembrane region" description="Helical" evidence="1">
    <location>
        <begin position="333"/>
        <end position="350"/>
    </location>
</feature>
<sequence>MAASPRRVSTTRRTLLRLRSALLVATALALAGCLTVFLGVARTADAAATRSVPAILAVHDAQHALRSAHAAAVRNLADGATVLGGPGVEYQRQIAGAGQYLTLVAENNAAGDDGTRDIQTVEALLVTYTGLIGQADARYRDASLRALGAAALRDATSLLDDILVLLDALRQKQLDVLKEQVDAGWTKPVTPIAWLLPLVALGTLLVLAQVYLLRRFRRVVNVPLLLATLAMVAMVVLTSLSLQAATHLDRVGQHVESVQQIRQQQLHQVRAEAAARLAVEVGDECPRGCETLIAALDGEARPAAESTPQRSPNLEADTMAHADRAADSRLVEFVLPVLALGIAVLVLAGLQPRLAEYGHRTP</sequence>
<protein>
    <submittedName>
        <fullName evidence="2">Uncharacterized protein</fullName>
    </submittedName>
</protein>
<feature type="transmembrane region" description="Helical" evidence="1">
    <location>
        <begin position="192"/>
        <end position="212"/>
    </location>
</feature>
<organism evidence="2 3">
    <name type="scientific">Micromonospora zingiberis</name>
    <dbReference type="NCBI Taxonomy" id="2053011"/>
    <lineage>
        <taxon>Bacteria</taxon>
        <taxon>Bacillati</taxon>
        <taxon>Actinomycetota</taxon>
        <taxon>Actinomycetes</taxon>
        <taxon>Micromonosporales</taxon>
        <taxon>Micromonosporaceae</taxon>
        <taxon>Micromonospora</taxon>
    </lineage>
</organism>
<dbReference type="PROSITE" id="PS51318">
    <property type="entry name" value="TAT"/>
    <property type="match status" value="1"/>
</dbReference>